<protein>
    <submittedName>
        <fullName evidence="1">SFRICE_014053</fullName>
    </submittedName>
</protein>
<dbReference type="EMBL" id="ODYU01006915">
    <property type="protein sequence ID" value="SOQ49187.1"/>
    <property type="molecule type" value="Genomic_DNA"/>
</dbReference>
<name>A0A2H1W812_SPOFR</name>
<organism evidence="1">
    <name type="scientific">Spodoptera frugiperda</name>
    <name type="common">Fall armyworm</name>
    <dbReference type="NCBI Taxonomy" id="7108"/>
    <lineage>
        <taxon>Eukaryota</taxon>
        <taxon>Metazoa</taxon>
        <taxon>Ecdysozoa</taxon>
        <taxon>Arthropoda</taxon>
        <taxon>Hexapoda</taxon>
        <taxon>Insecta</taxon>
        <taxon>Pterygota</taxon>
        <taxon>Neoptera</taxon>
        <taxon>Endopterygota</taxon>
        <taxon>Lepidoptera</taxon>
        <taxon>Glossata</taxon>
        <taxon>Ditrysia</taxon>
        <taxon>Noctuoidea</taxon>
        <taxon>Noctuidae</taxon>
        <taxon>Amphipyrinae</taxon>
        <taxon>Spodoptera</taxon>
    </lineage>
</organism>
<dbReference type="AlphaFoldDB" id="A0A2H1W812"/>
<reference evidence="1" key="1">
    <citation type="submission" date="2016-07" db="EMBL/GenBank/DDBJ databases">
        <authorList>
            <person name="Bretaudeau A."/>
        </authorList>
    </citation>
    <scope>NUCLEOTIDE SEQUENCE</scope>
    <source>
        <strain evidence="1">Rice</strain>
        <tissue evidence="1">Whole body</tissue>
    </source>
</reference>
<gene>
    <name evidence="1" type="ORF">SFRICE_014053</name>
</gene>
<accession>A0A2H1W812</accession>
<proteinExistence type="predicted"/>
<sequence>MAWVVVDFLLCRGCVYKHTSSHAHDTQTRNKNLWITQRVAPCGNRTHYPLHGSQLPRHRTNRAVKTVIDITSTCMPNISSIRRVVWADQYEDLLQLTEGDKKLIRFPSVFLREL</sequence>
<evidence type="ECO:0000313" key="1">
    <source>
        <dbReference type="EMBL" id="SOQ49187.1"/>
    </source>
</evidence>